<name>A0AAJ6DCC3_9MICC</name>
<keyword evidence="3" id="KW-1185">Reference proteome</keyword>
<dbReference type="SUPFAM" id="SSF46785">
    <property type="entry name" value="Winged helix' DNA-binding domain"/>
    <property type="match status" value="1"/>
</dbReference>
<evidence type="ECO:0000313" key="2">
    <source>
        <dbReference type="EMBL" id="WGH92667.1"/>
    </source>
</evidence>
<reference evidence="2 3" key="1">
    <citation type="submission" date="2023-03" db="EMBL/GenBank/DDBJ databases">
        <title>Complete genome sequences of several Auritidibacter ignavus strains isolated from ear infections.</title>
        <authorList>
            <person name="Baehr T."/>
            <person name="Baumhoegger A.M."/>
        </authorList>
    </citation>
    <scope>NUCLEOTIDE SEQUENCE [LARGE SCALE GENOMIC DNA]</scope>
    <source>
        <strain evidence="2 3">BABAE-6</strain>
    </source>
</reference>
<protein>
    <submittedName>
        <fullName evidence="2">Transcriptional regulator</fullName>
    </submittedName>
</protein>
<accession>A0AAJ6DCC3</accession>
<dbReference type="InterPro" id="IPR027395">
    <property type="entry name" value="WH_DNA-bd_dom"/>
</dbReference>
<dbReference type="InterPro" id="IPR036390">
    <property type="entry name" value="WH_DNA-bd_sf"/>
</dbReference>
<dbReference type="Proteomes" id="UP001224674">
    <property type="component" value="Chromosome"/>
</dbReference>
<dbReference type="Gene3D" id="1.10.10.10">
    <property type="entry name" value="Winged helix-like DNA-binding domain superfamily/Winged helix DNA-binding domain"/>
    <property type="match status" value="1"/>
</dbReference>
<proteinExistence type="predicted"/>
<dbReference type="CDD" id="cd00090">
    <property type="entry name" value="HTH_ARSR"/>
    <property type="match status" value="1"/>
</dbReference>
<dbReference type="Pfam" id="PF13601">
    <property type="entry name" value="HTH_34"/>
    <property type="match status" value="1"/>
</dbReference>
<dbReference type="InterPro" id="IPR036388">
    <property type="entry name" value="WH-like_DNA-bd_sf"/>
</dbReference>
<organism evidence="2 3">
    <name type="scientific">Auritidibacter ignavus</name>
    <dbReference type="NCBI Taxonomy" id="678932"/>
    <lineage>
        <taxon>Bacteria</taxon>
        <taxon>Bacillati</taxon>
        <taxon>Actinomycetota</taxon>
        <taxon>Actinomycetes</taxon>
        <taxon>Micrococcales</taxon>
        <taxon>Micrococcaceae</taxon>
        <taxon>Auritidibacter</taxon>
    </lineage>
</organism>
<evidence type="ECO:0000259" key="1">
    <source>
        <dbReference type="Pfam" id="PF13601"/>
    </source>
</evidence>
<dbReference type="PANTHER" id="PTHR37318">
    <property type="entry name" value="BSL7504 PROTEIN"/>
    <property type="match status" value="1"/>
</dbReference>
<dbReference type="PANTHER" id="PTHR37318:SF1">
    <property type="entry name" value="BSL7504 PROTEIN"/>
    <property type="match status" value="1"/>
</dbReference>
<gene>
    <name evidence="2" type="ORF">QDX21_10225</name>
</gene>
<evidence type="ECO:0000313" key="3">
    <source>
        <dbReference type="Proteomes" id="UP001224674"/>
    </source>
</evidence>
<dbReference type="InterPro" id="IPR011991">
    <property type="entry name" value="ArsR-like_HTH"/>
</dbReference>
<dbReference type="EMBL" id="CP122566">
    <property type="protein sequence ID" value="WGH92667.1"/>
    <property type="molecule type" value="Genomic_DNA"/>
</dbReference>
<feature type="domain" description="Winged helix DNA-binding" evidence="1">
    <location>
        <begin position="14"/>
        <end position="95"/>
    </location>
</feature>
<dbReference type="RefSeq" id="WP_110099033.1">
    <property type="nucleotide sequence ID" value="NZ_CP122562.1"/>
</dbReference>
<dbReference type="AlphaFoldDB" id="A0AAJ6DCC3"/>
<sequence>MPELAVNEVLHAPVRLNIMAALASIGPGDRISYSRLQEVLEVTSGNLTSHLRKLEEAGYIHQEKRFVKRSPVTEVRLSKRGLREFDSYIEQLRGFLDGVDECRTQTSGHPHDARTR</sequence>